<keyword evidence="8" id="KW-0804">Transcription</keyword>
<evidence type="ECO:0000256" key="8">
    <source>
        <dbReference type="ARBA" id="ARBA00023163"/>
    </source>
</evidence>
<dbReference type="EMBL" id="JABXXO010000013">
    <property type="protein sequence ID" value="KAF7761895.1"/>
    <property type="molecule type" value="Genomic_DNA"/>
</dbReference>
<evidence type="ECO:0000256" key="3">
    <source>
        <dbReference type="ARBA" id="ARBA00022723"/>
    </source>
</evidence>
<name>A0A8H7C4L6_AGABI</name>
<dbReference type="CDD" id="cd06008">
    <property type="entry name" value="NF-X1-zinc-finger"/>
    <property type="match status" value="1"/>
</dbReference>
<keyword evidence="7" id="KW-0805">Transcription regulation</keyword>
<feature type="compositionally biased region" description="Basic residues" evidence="10">
    <location>
        <begin position="71"/>
        <end position="82"/>
    </location>
</feature>
<dbReference type="GO" id="GO:0000981">
    <property type="term" value="F:DNA-binding transcription factor activity, RNA polymerase II-specific"/>
    <property type="evidence" value="ECO:0007669"/>
    <property type="project" value="TreeGrafter"/>
</dbReference>
<evidence type="ECO:0000259" key="11">
    <source>
        <dbReference type="SMART" id="SM00438"/>
    </source>
</evidence>
<accession>A0A8H7C4L6</accession>
<sequence>METLPQASASADNPSTRQPSNRFRNPRNPSAGRRKPPRSQHEVGAANLDSQPAAIASDNSGPHEATDPPKQHSRRRPQRPKKNGQSTGPSDALPAEHSSSNGPNTNRRRNPNKPRPAPTPETDNQVAPDLIQGAIQPGKPNGGGRRAKFRGKLTENDGPSNPSISSNPSKKYRSKATEPLDDLTSRLIRELSSPPYPDCPICFSSVYREQPIWSCSPSIPTILPHGAEGPPQYCWTTFHLKCIRSWASKNVKDLEDAWRARGEEGRTGDWRCPGCQGKRELVPKVYWCFCGSTPDPKPPRLATPHSCGGPCTRVRESGCGHPCPLTCHPGPCPPCQVTTRVNCYCPRKSIIAFRCGVEQDKSKGKNLTCGNAVVMIAQSENLPYVGAVKRRRNLPAAREILKTAQLREKCPGLDDLHATKFVKGCLIVVSINAQSRAIHRRVNQHHVHDRRLT</sequence>
<comment type="caution">
    <text evidence="12">The sequence shown here is derived from an EMBL/GenBank/DDBJ whole genome shotgun (WGS) entry which is preliminary data.</text>
</comment>
<reference evidence="12 13" key="1">
    <citation type="journal article" name="Sci. Rep.">
        <title>Telomere-to-telomere assembled and centromere annotated genomes of the two main subspecies of the button mushroom Agaricus bisporus reveal especially polymorphic chromosome ends.</title>
        <authorList>
            <person name="Sonnenberg A.S.M."/>
            <person name="Sedaghat-Telgerd N."/>
            <person name="Lavrijssen B."/>
            <person name="Ohm R.A."/>
            <person name="Hendrickx P.M."/>
            <person name="Scholtmeijer K."/>
            <person name="Baars J.J.P."/>
            <person name="van Peer A."/>
        </authorList>
    </citation>
    <scope>NUCLEOTIDE SEQUENCE [LARGE SCALE GENOMIC DNA]</scope>
    <source>
        <strain evidence="12 13">H119_p4</strain>
    </source>
</reference>
<dbReference type="GO" id="GO:0000122">
    <property type="term" value="P:negative regulation of transcription by RNA polymerase II"/>
    <property type="evidence" value="ECO:0007669"/>
    <property type="project" value="TreeGrafter"/>
</dbReference>
<proteinExistence type="inferred from homology"/>
<protein>
    <recommendedName>
        <fullName evidence="11">NF-X1-type domain-containing protein</fullName>
    </recommendedName>
</protein>
<keyword evidence="4" id="KW-0677">Repeat</keyword>
<dbReference type="GO" id="GO:0008270">
    <property type="term" value="F:zinc ion binding"/>
    <property type="evidence" value="ECO:0007669"/>
    <property type="project" value="UniProtKB-KW"/>
</dbReference>
<feature type="region of interest" description="Disordered" evidence="10">
    <location>
        <begin position="1"/>
        <end position="179"/>
    </location>
</feature>
<evidence type="ECO:0000256" key="2">
    <source>
        <dbReference type="ARBA" id="ARBA00007269"/>
    </source>
</evidence>
<feature type="compositionally biased region" description="Polar residues" evidence="10">
    <location>
        <begin position="1"/>
        <end position="23"/>
    </location>
</feature>
<feature type="domain" description="NF-X1-type" evidence="11">
    <location>
        <begin position="319"/>
        <end position="337"/>
    </location>
</feature>
<dbReference type="PANTHER" id="PTHR12360">
    <property type="entry name" value="NUCLEAR TRANSCRIPTION FACTOR, X-BOX BINDING 1 NFX1"/>
    <property type="match status" value="1"/>
</dbReference>
<evidence type="ECO:0000256" key="4">
    <source>
        <dbReference type="ARBA" id="ARBA00022737"/>
    </source>
</evidence>
<keyword evidence="6" id="KW-0862">Zinc</keyword>
<evidence type="ECO:0000313" key="13">
    <source>
        <dbReference type="Proteomes" id="UP000629468"/>
    </source>
</evidence>
<keyword evidence="5" id="KW-0863">Zinc-finger</keyword>
<evidence type="ECO:0000256" key="1">
    <source>
        <dbReference type="ARBA" id="ARBA00004123"/>
    </source>
</evidence>
<dbReference type="AlphaFoldDB" id="A0A8H7C4L6"/>
<evidence type="ECO:0000256" key="10">
    <source>
        <dbReference type="SAM" id="MobiDB-lite"/>
    </source>
</evidence>
<comment type="subcellular location">
    <subcellularLocation>
        <location evidence="1">Nucleus</location>
    </subcellularLocation>
</comment>
<dbReference type="PANTHER" id="PTHR12360:SF12">
    <property type="entry name" value="TRANSCRIPTIONAL REPRESSOR NF-X1"/>
    <property type="match status" value="1"/>
</dbReference>
<gene>
    <name evidence="12" type="ORF">Agabi119p4_9887</name>
</gene>
<evidence type="ECO:0000256" key="7">
    <source>
        <dbReference type="ARBA" id="ARBA00023015"/>
    </source>
</evidence>
<dbReference type="GO" id="GO:0005634">
    <property type="term" value="C:nucleus"/>
    <property type="evidence" value="ECO:0007669"/>
    <property type="project" value="UniProtKB-SubCell"/>
</dbReference>
<dbReference type="GO" id="GO:0000977">
    <property type="term" value="F:RNA polymerase II transcription regulatory region sequence-specific DNA binding"/>
    <property type="evidence" value="ECO:0007669"/>
    <property type="project" value="TreeGrafter"/>
</dbReference>
<comment type="similarity">
    <text evidence="2">Belongs to the NFX1 family.</text>
</comment>
<dbReference type="Proteomes" id="UP000629468">
    <property type="component" value="Unassembled WGS sequence"/>
</dbReference>
<keyword evidence="3" id="KW-0479">Metal-binding</keyword>
<evidence type="ECO:0000313" key="12">
    <source>
        <dbReference type="EMBL" id="KAF7761895.1"/>
    </source>
</evidence>
<keyword evidence="9" id="KW-0539">Nucleus</keyword>
<feature type="compositionally biased region" description="Low complexity" evidence="10">
    <location>
        <begin position="159"/>
        <end position="169"/>
    </location>
</feature>
<dbReference type="InterPro" id="IPR034078">
    <property type="entry name" value="NFX1_fam"/>
</dbReference>
<evidence type="ECO:0000256" key="5">
    <source>
        <dbReference type="ARBA" id="ARBA00022771"/>
    </source>
</evidence>
<dbReference type="SMART" id="SM00438">
    <property type="entry name" value="ZnF_NFX"/>
    <property type="match status" value="1"/>
</dbReference>
<dbReference type="InterPro" id="IPR000967">
    <property type="entry name" value="Znf_NFX1"/>
</dbReference>
<organism evidence="12 13">
    <name type="scientific">Agaricus bisporus var. burnettii</name>
    <dbReference type="NCBI Taxonomy" id="192524"/>
    <lineage>
        <taxon>Eukaryota</taxon>
        <taxon>Fungi</taxon>
        <taxon>Dikarya</taxon>
        <taxon>Basidiomycota</taxon>
        <taxon>Agaricomycotina</taxon>
        <taxon>Agaricomycetes</taxon>
        <taxon>Agaricomycetidae</taxon>
        <taxon>Agaricales</taxon>
        <taxon>Agaricineae</taxon>
        <taxon>Agaricaceae</taxon>
        <taxon>Agaricus</taxon>
    </lineage>
</organism>
<evidence type="ECO:0000256" key="6">
    <source>
        <dbReference type="ARBA" id="ARBA00022833"/>
    </source>
</evidence>
<evidence type="ECO:0000256" key="9">
    <source>
        <dbReference type="ARBA" id="ARBA00023242"/>
    </source>
</evidence>